<dbReference type="SUPFAM" id="SSF52540">
    <property type="entry name" value="P-loop containing nucleoside triphosphate hydrolases"/>
    <property type="match status" value="1"/>
</dbReference>
<evidence type="ECO:0000259" key="6">
    <source>
        <dbReference type="PROSITE" id="PS50045"/>
    </source>
</evidence>
<evidence type="ECO:0000256" key="1">
    <source>
        <dbReference type="ARBA" id="ARBA00022741"/>
    </source>
</evidence>
<gene>
    <name evidence="8" type="ORF">EDC25_12911</name>
</gene>
<dbReference type="AlphaFoldDB" id="A0A4R3L2U6"/>
<keyword evidence="5" id="KW-0597">Phosphoprotein</keyword>
<evidence type="ECO:0000256" key="3">
    <source>
        <dbReference type="ARBA" id="ARBA00023015"/>
    </source>
</evidence>
<dbReference type="PROSITE" id="PS50045">
    <property type="entry name" value="SIGMA54_INTERACT_4"/>
    <property type="match status" value="1"/>
</dbReference>
<dbReference type="InterPro" id="IPR011006">
    <property type="entry name" value="CheY-like_superfamily"/>
</dbReference>
<dbReference type="PROSITE" id="PS50110">
    <property type="entry name" value="RESPONSE_REGULATORY"/>
    <property type="match status" value="1"/>
</dbReference>
<keyword evidence="1" id="KW-0547">Nucleotide-binding</keyword>
<dbReference type="InterPro" id="IPR027417">
    <property type="entry name" value="P-loop_NTPase"/>
</dbReference>
<dbReference type="SUPFAM" id="SSF52172">
    <property type="entry name" value="CheY-like"/>
    <property type="match status" value="1"/>
</dbReference>
<evidence type="ECO:0000256" key="4">
    <source>
        <dbReference type="ARBA" id="ARBA00023163"/>
    </source>
</evidence>
<dbReference type="InterPro" id="IPR058031">
    <property type="entry name" value="AAA_lid_NorR"/>
</dbReference>
<dbReference type="InterPro" id="IPR002197">
    <property type="entry name" value="HTH_Fis"/>
</dbReference>
<dbReference type="SUPFAM" id="SSF46689">
    <property type="entry name" value="Homeodomain-like"/>
    <property type="match status" value="1"/>
</dbReference>
<dbReference type="SMART" id="SM00382">
    <property type="entry name" value="AAA"/>
    <property type="match status" value="1"/>
</dbReference>
<dbReference type="Gene3D" id="1.10.10.60">
    <property type="entry name" value="Homeodomain-like"/>
    <property type="match status" value="1"/>
</dbReference>
<name>A0A4R3L2U6_9GAMM</name>
<evidence type="ECO:0000256" key="2">
    <source>
        <dbReference type="ARBA" id="ARBA00022840"/>
    </source>
</evidence>
<dbReference type="PANTHER" id="PTHR32071:SF86">
    <property type="entry name" value="TWO COMPONENT SIGNAL TRANSDUCTION SYSTEM SIGMA54-DEPENDENT RESPONSE REGULATOR FIS FAMILY"/>
    <property type="match status" value="1"/>
</dbReference>
<protein>
    <submittedName>
        <fullName evidence="8">DNA-binding NtrC family response regulator</fullName>
    </submittedName>
</protein>
<evidence type="ECO:0000256" key="5">
    <source>
        <dbReference type="PROSITE-ProRule" id="PRU00169"/>
    </source>
</evidence>
<keyword evidence="3" id="KW-0805">Transcription regulation</keyword>
<feature type="domain" description="Sigma-54 factor interaction" evidence="6">
    <location>
        <begin position="159"/>
        <end position="380"/>
    </location>
</feature>
<keyword evidence="4" id="KW-0804">Transcription</keyword>
<dbReference type="InterPro" id="IPR001789">
    <property type="entry name" value="Sig_transdc_resp-reg_receiver"/>
</dbReference>
<dbReference type="Pfam" id="PF25601">
    <property type="entry name" value="AAA_lid_14"/>
    <property type="match status" value="1"/>
</dbReference>
<accession>A0A4R3L2U6</accession>
<feature type="modified residue" description="4-aspartylphosphate" evidence="5">
    <location>
        <position position="57"/>
    </location>
</feature>
<organism evidence="8 9">
    <name type="scientific">Pseudofulvimonas gallinarii</name>
    <dbReference type="NCBI Taxonomy" id="634155"/>
    <lineage>
        <taxon>Bacteria</taxon>
        <taxon>Pseudomonadati</taxon>
        <taxon>Pseudomonadota</taxon>
        <taxon>Gammaproteobacteria</taxon>
        <taxon>Lysobacterales</taxon>
        <taxon>Rhodanobacteraceae</taxon>
        <taxon>Pseudofulvimonas</taxon>
    </lineage>
</organism>
<dbReference type="GO" id="GO:0043565">
    <property type="term" value="F:sequence-specific DNA binding"/>
    <property type="evidence" value="ECO:0007669"/>
    <property type="project" value="InterPro"/>
</dbReference>
<comment type="caution">
    <text evidence="8">The sequence shown here is derived from an EMBL/GenBank/DDBJ whole genome shotgun (WGS) entry which is preliminary data.</text>
</comment>
<dbReference type="Pfam" id="PF00158">
    <property type="entry name" value="Sigma54_activat"/>
    <property type="match status" value="1"/>
</dbReference>
<dbReference type="Gene3D" id="3.40.50.2300">
    <property type="match status" value="1"/>
</dbReference>
<keyword evidence="9" id="KW-1185">Reference proteome</keyword>
<dbReference type="PANTHER" id="PTHR32071">
    <property type="entry name" value="TRANSCRIPTIONAL REGULATORY PROTEIN"/>
    <property type="match status" value="1"/>
</dbReference>
<keyword evidence="2" id="KW-0067">ATP-binding</keyword>
<dbReference type="InterPro" id="IPR009057">
    <property type="entry name" value="Homeodomain-like_sf"/>
</dbReference>
<dbReference type="FunFam" id="3.40.50.300:FF:000006">
    <property type="entry name" value="DNA-binding transcriptional regulator NtrC"/>
    <property type="match status" value="1"/>
</dbReference>
<dbReference type="InterPro" id="IPR002078">
    <property type="entry name" value="Sigma_54_int"/>
</dbReference>
<dbReference type="Gene3D" id="3.40.50.300">
    <property type="entry name" value="P-loop containing nucleotide triphosphate hydrolases"/>
    <property type="match status" value="1"/>
</dbReference>
<dbReference type="Proteomes" id="UP000294599">
    <property type="component" value="Unassembled WGS sequence"/>
</dbReference>
<reference evidence="8 9" key="1">
    <citation type="submission" date="2019-03" db="EMBL/GenBank/DDBJ databases">
        <title>Genomic Encyclopedia of Type Strains, Phase IV (KMG-IV): sequencing the most valuable type-strain genomes for metagenomic binning, comparative biology and taxonomic classification.</title>
        <authorList>
            <person name="Goeker M."/>
        </authorList>
    </citation>
    <scope>NUCLEOTIDE SEQUENCE [LARGE SCALE GENOMIC DNA]</scope>
    <source>
        <strain evidence="8 9">DSM 21944</strain>
    </source>
</reference>
<evidence type="ECO:0000259" key="7">
    <source>
        <dbReference type="PROSITE" id="PS50110"/>
    </source>
</evidence>
<keyword evidence="8" id="KW-0238">DNA-binding</keyword>
<dbReference type="GO" id="GO:0005524">
    <property type="term" value="F:ATP binding"/>
    <property type="evidence" value="ECO:0007669"/>
    <property type="project" value="UniProtKB-KW"/>
</dbReference>
<evidence type="ECO:0000313" key="8">
    <source>
        <dbReference type="EMBL" id="TCS93188.1"/>
    </source>
</evidence>
<evidence type="ECO:0000313" key="9">
    <source>
        <dbReference type="Proteomes" id="UP000294599"/>
    </source>
</evidence>
<feature type="domain" description="Response regulatory" evidence="7">
    <location>
        <begin position="8"/>
        <end position="127"/>
    </location>
</feature>
<dbReference type="PRINTS" id="PR01590">
    <property type="entry name" value="HTHFIS"/>
</dbReference>
<proteinExistence type="predicted"/>
<dbReference type="CDD" id="cd00009">
    <property type="entry name" value="AAA"/>
    <property type="match status" value="1"/>
</dbReference>
<dbReference type="Gene3D" id="1.10.8.60">
    <property type="match status" value="1"/>
</dbReference>
<dbReference type="GO" id="GO:0000160">
    <property type="term" value="P:phosphorelay signal transduction system"/>
    <property type="evidence" value="ECO:0007669"/>
    <property type="project" value="InterPro"/>
</dbReference>
<dbReference type="Pfam" id="PF02954">
    <property type="entry name" value="HTH_8"/>
    <property type="match status" value="1"/>
</dbReference>
<dbReference type="PROSITE" id="PS00688">
    <property type="entry name" value="SIGMA54_INTERACT_3"/>
    <property type="match status" value="1"/>
</dbReference>
<dbReference type="InterPro" id="IPR003593">
    <property type="entry name" value="AAA+_ATPase"/>
</dbReference>
<dbReference type="SMART" id="SM00448">
    <property type="entry name" value="REC"/>
    <property type="match status" value="1"/>
</dbReference>
<dbReference type="EMBL" id="SMAF01000029">
    <property type="protein sequence ID" value="TCS93188.1"/>
    <property type="molecule type" value="Genomic_DNA"/>
</dbReference>
<dbReference type="InterPro" id="IPR025944">
    <property type="entry name" value="Sigma_54_int_dom_CS"/>
</dbReference>
<sequence length="454" mass="48807">MGRQVMSTVLVIDDNPAVATALSVLLGLREIRTLTAGSPEEGLAVFDRETVDLVIQDMNFSADTTSGEEGVSLFHALRARCPDLPVVLLTGWTRLETAVELVKAGAADYLGKPWDDDKLLASVENLLELSETSRMARRYQSEQRSALAALAQRFDLCGQVVASGAMERVVNLAGQVARSDLPVLITGPNGAGKEGIAAIVHANSSVRDGPYIVVNCGALPSELVEAELFGAEAGAYTGAGRAREGRFEAADRGTLFLDEIGNLPLSSQVKLLRVLESGQFERLGSTRTQRVKVRVLSATNADLRAMIADGRFREDLFYRLAVIELQVPPLAQRRDDVLALAEHFLAGQARLSADARRLLLAHDWPGNVRELKNAVLRARLLCRDGLIEADDLGLAPPARPPMAASAPAEPDRQAIERALERSGGVVAQAAGELGLSRQALYRRMEKLGLGPARA</sequence>
<dbReference type="GO" id="GO:0006355">
    <property type="term" value="P:regulation of DNA-templated transcription"/>
    <property type="evidence" value="ECO:0007669"/>
    <property type="project" value="InterPro"/>
</dbReference>
<dbReference type="Pfam" id="PF00072">
    <property type="entry name" value="Response_reg"/>
    <property type="match status" value="1"/>
</dbReference>